<sequence length="299" mass="32580">MGLQTKPFSLLYISLLLLLIFMIFVRAKTDSDITTLVFKGCAQQSFPDPSGVYSQNLKTLFSSLVSQSSQKAFATSTFGDGQTAFMGLYQCRGDLSLSQCYTCVSKIPEMADKLCNRAVAARVQLSGCYLRYEVIGFKQVPETEFLYKYCGSTQASGTGFEQRRDAALSMVTDGVKKSALFYTGSYEQVYILGQCEGDLASNDCGDCVKGAADTAKNECGDSISVQVYLQKCYISYRYYPNGVPRPDSSSSSTTSSTTGGGRQHTERTVAMAVGIVAAVGFGVVLLMFVRSLLKKRPEY</sequence>
<organism evidence="1 2">
    <name type="scientific">Melia azedarach</name>
    <name type="common">Chinaberry tree</name>
    <dbReference type="NCBI Taxonomy" id="155640"/>
    <lineage>
        <taxon>Eukaryota</taxon>
        <taxon>Viridiplantae</taxon>
        <taxon>Streptophyta</taxon>
        <taxon>Embryophyta</taxon>
        <taxon>Tracheophyta</taxon>
        <taxon>Spermatophyta</taxon>
        <taxon>Magnoliopsida</taxon>
        <taxon>eudicotyledons</taxon>
        <taxon>Gunneridae</taxon>
        <taxon>Pentapetalae</taxon>
        <taxon>rosids</taxon>
        <taxon>malvids</taxon>
        <taxon>Sapindales</taxon>
        <taxon>Meliaceae</taxon>
        <taxon>Melia</taxon>
    </lineage>
</organism>
<keyword evidence="2" id="KW-1185">Reference proteome</keyword>
<proteinExistence type="predicted"/>
<comment type="caution">
    <text evidence="1">The sequence shown here is derived from an EMBL/GenBank/DDBJ whole genome shotgun (WGS) entry which is preliminary data.</text>
</comment>
<gene>
    <name evidence="1" type="ORF">OWV82_001276</name>
</gene>
<name>A0ACC1YZ65_MELAZ</name>
<reference evidence="1 2" key="1">
    <citation type="journal article" date="2023" name="Science">
        <title>Complex scaffold remodeling in plant triterpene biosynthesis.</title>
        <authorList>
            <person name="De La Pena R."/>
            <person name="Hodgson H."/>
            <person name="Liu J.C."/>
            <person name="Stephenson M.J."/>
            <person name="Martin A.C."/>
            <person name="Owen C."/>
            <person name="Harkess A."/>
            <person name="Leebens-Mack J."/>
            <person name="Jimenez L.E."/>
            <person name="Osbourn A."/>
            <person name="Sattely E.S."/>
        </authorList>
    </citation>
    <scope>NUCLEOTIDE SEQUENCE [LARGE SCALE GENOMIC DNA]</scope>
    <source>
        <strain evidence="2">cv. JPN11</strain>
        <tissue evidence="1">Leaf</tissue>
    </source>
</reference>
<accession>A0ACC1YZ65</accession>
<dbReference type="Proteomes" id="UP001164539">
    <property type="component" value="Chromosome 1"/>
</dbReference>
<evidence type="ECO:0000313" key="1">
    <source>
        <dbReference type="EMBL" id="KAJ4728324.1"/>
    </source>
</evidence>
<dbReference type="EMBL" id="CM051394">
    <property type="protein sequence ID" value="KAJ4728324.1"/>
    <property type="molecule type" value="Genomic_DNA"/>
</dbReference>
<protein>
    <submittedName>
        <fullName evidence="1">Cysteine-rich repeat secretory protein like</fullName>
    </submittedName>
</protein>
<evidence type="ECO:0000313" key="2">
    <source>
        <dbReference type="Proteomes" id="UP001164539"/>
    </source>
</evidence>